<keyword evidence="2" id="KW-1185">Reference proteome</keyword>
<accession>A0ABN7SZS4</accession>
<dbReference type="Proteomes" id="UP001158576">
    <property type="component" value="Chromosome 2"/>
</dbReference>
<organism evidence="1 2">
    <name type="scientific">Oikopleura dioica</name>
    <name type="common">Tunicate</name>
    <dbReference type="NCBI Taxonomy" id="34765"/>
    <lineage>
        <taxon>Eukaryota</taxon>
        <taxon>Metazoa</taxon>
        <taxon>Chordata</taxon>
        <taxon>Tunicata</taxon>
        <taxon>Appendicularia</taxon>
        <taxon>Copelata</taxon>
        <taxon>Oikopleuridae</taxon>
        <taxon>Oikopleura</taxon>
    </lineage>
</organism>
<name>A0ABN7SZS4_OIKDI</name>
<dbReference type="EMBL" id="OU015567">
    <property type="protein sequence ID" value="CAG5111060.1"/>
    <property type="molecule type" value="Genomic_DNA"/>
</dbReference>
<evidence type="ECO:0000313" key="1">
    <source>
        <dbReference type="EMBL" id="CAG5111060.1"/>
    </source>
</evidence>
<proteinExistence type="predicted"/>
<evidence type="ECO:0000313" key="2">
    <source>
        <dbReference type="Proteomes" id="UP001158576"/>
    </source>
</evidence>
<reference evidence="1 2" key="1">
    <citation type="submission" date="2021-04" db="EMBL/GenBank/DDBJ databases">
        <authorList>
            <person name="Bliznina A."/>
        </authorList>
    </citation>
    <scope>NUCLEOTIDE SEQUENCE [LARGE SCALE GENOMIC DNA]</scope>
</reference>
<gene>
    <name evidence="1" type="ORF">OKIOD_LOCUS14161</name>
</gene>
<protein>
    <submittedName>
        <fullName evidence="1">Oidioi.mRNA.OKI2018_I69.chr2.g5396.t1.cds</fullName>
    </submittedName>
</protein>
<sequence length="391" mass="45161">MFSFTKASSVDSMGYKECKVLHIQPLSNTKNGLEFLLTQQKRYLKLADSALAFSVDLPDNYVPDNDFCNKLFENIVLDIDQDTVSKRGSEFDNCMSSFFLNKSMFDENYMENTMATQGVYDVFNDDAEKFDGTQIAIRQNMCTEIKKEVDGNTQRWLRYDFILPLNHGIARTYQPLPANTEIRLKYQRAPASFSIMKIKENVTVLDNPNLASIPFNFTDPVVTIVKPVFRAMYLKSDELDNKMRGYAQYPFEMPFLDYVVRKPVLNDHESDFLIDLTKGKMPSYAVFAICPITRLNGSDTECITKFTRHKLKSFEILLDNVKVEGFPLQLGMKKRYEQCMKDFTRTNDDKHSYAILNASLHCEDDDLRCITGINREFSNIDPPNFPICYTE</sequence>